<evidence type="ECO:0000313" key="2">
    <source>
        <dbReference type="EMBL" id="KFJ42663.1"/>
    </source>
</evidence>
<protein>
    <submittedName>
        <fullName evidence="1">Transcriptional regulator, LysR family</fullName>
    </submittedName>
</protein>
<dbReference type="Gene3D" id="1.10.10.10">
    <property type="entry name" value="Winged helix-like DNA-binding domain superfamily/Winged helix DNA-binding domain"/>
    <property type="match status" value="1"/>
</dbReference>
<name>A0A080Q8N6_9GAMM</name>
<dbReference type="InterPro" id="IPR036388">
    <property type="entry name" value="WH-like_DNA-bd_sf"/>
</dbReference>
<dbReference type="RefSeq" id="WP_035737026.1">
    <property type="nucleotide sequence ID" value="NZ_CP009440.1"/>
</dbReference>
<sequence length="317" mass="36417">MSKHAKEVVDKNVIEGTRYFISLVELGSYAAVKSYYSVEVNTIRNKLELLESYLGVKLIQSGSNKVEITKYGKKYYASCHRLYIDLENSILSSKYKGVDKLKYIRIFGTRTFVNYISPNIHEIDTKDDYTFTFDSYLLYQANSYIYQLNNYDIALISSKDLEKIDQDHWMVCATIDSVNLPSKVYVSQELLEKYDLKANPLRVFELPFIMRRDQSSFSLNVTVDGRDTSQSIKKIKYLVEDDLHKVSLIEKGLGVGVLLDNYAQISNSSIVAVDGITTETFHDKQAVIVSKHVRNRTKLIEFLRKHAKNYVSTVLGQ</sequence>
<reference evidence="2 3" key="1">
    <citation type="submission" date="2014-04" db="EMBL/GenBank/DDBJ databases">
        <authorList>
            <person name="Bishop-Lilly K.A."/>
            <person name="Broomall S.M."/>
            <person name="Chain P.S."/>
            <person name="Chertkov O."/>
            <person name="Coyne S.R."/>
            <person name="Daligault H.E."/>
            <person name="Davenport K.W."/>
            <person name="Erkkila T."/>
            <person name="Frey K.G."/>
            <person name="Gibbons H.S."/>
            <person name="Gu W."/>
            <person name="Jaissle J."/>
            <person name="Johnson S.L."/>
            <person name="Koroleva G.I."/>
            <person name="Ladner J.T."/>
            <person name="Lo C.-C."/>
            <person name="Minogue T.D."/>
            <person name="Munk C."/>
            <person name="Palacios G.F."/>
            <person name="Redden C.L."/>
            <person name="Rosenzweig C.N."/>
            <person name="Scholz M.B."/>
            <person name="Teshima H."/>
            <person name="Xu Y."/>
        </authorList>
    </citation>
    <scope>NUCLEOTIDE SEQUENCE [LARGE SCALE GENOMIC DNA]</scope>
    <source>
        <strain evidence="2 3">FAJ</strain>
    </source>
</reference>
<evidence type="ECO:0000313" key="3">
    <source>
        <dbReference type="Proteomes" id="UP000029117"/>
    </source>
</evidence>
<dbReference type="AlphaFoldDB" id="A0A080Q8N6"/>
<evidence type="ECO:0000313" key="4">
    <source>
        <dbReference type="Proteomes" id="UP000031830"/>
    </source>
</evidence>
<accession>A0A080Q8N6</accession>
<evidence type="ECO:0000313" key="1">
    <source>
        <dbReference type="EMBL" id="AJI53498.1"/>
    </source>
</evidence>
<dbReference type="InterPro" id="IPR036390">
    <property type="entry name" value="WH_DNA-bd_sf"/>
</dbReference>
<dbReference type="SUPFAM" id="SSF46785">
    <property type="entry name" value="Winged helix' DNA-binding domain"/>
    <property type="match status" value="1"/>
</dbReference>
<dbReference type="PATRIC" id="fig|28110.15.peg.1453"/>
<dbReference type="Proteomes" id="UP000031830">
    <property type="component" value="Chromosome"/>
</dbReference>
<proteinExistence type="predicted"/>
<dbReference type="OrthoDB" id="5603618at2"/>
<reference evidence="1 4" key="2">
    <citation type="journal article" date="2015" name="Genome Announc.">
        <title>Genome sequencing of 18 francisella strains to aid in assay development and testing.</title>
        <authorList>
            <person name="Johnson S.L."/>
            <person name="Daligault H.E."/>
            <person name="Davenport K.W."/>
            <person name="Coyne S.R."/>
            <person name="Frey K.G."/>
            <person name="Koroleva G.I."/>
            <person name="Broomall S.M."/>
            <person name="Bishop-Lilly K.A."/>
            <person name="Bruce D.C."/>
            <person name="Chertkov O."/>
            <person name="Freitas T."/>
            <person name="Jaissle J."/>
            <person name="Ladner J.T."/>
            <person name="Rosenzweig C.N."/>
            <person name="Gibbons H.S."/>
            <person name="Palacios G.F."/>
            <person name="Redden C.L."/>
            <person name="Xu Y."/>
            <person name="Minogue T.D."/>
            <person name="Chain P.S."/>
        </authorList>
    </citation>
    <scope>NUCLEOTIDE SEQUENCE [LARGE SCALE GENOMIC DNA]</scope>
    <source>
        <strain evidence="1 4">GA01-2794</strain>
    </source>
</reference>
<gene>
    <name evidence="2" type="ORF">DR78_707</name>
    <name evidence="1" type="ORF">LA55_1900</name>
</gene>
<dbReference type="KEGG" id="fpz:LA55_1900"/>
<dbReference type="EMBL" id="JOUE01000006">
    <property type="protein sequence ID" value="KFJ42663.1"/>
    <property type="molecule type" value="Genomic_DNA"/>
</dbReference>
<dbReference type="EMBL" id="CP009440">
    <property type="protein sequence ID" value="AJI53498.1"/>
    <property type="molecule type" value="Genomic_DNA"/>
</dbReference>
<organism evidence="1 4">
    <name type="scientific">Francisella philomiragia</name>
    <dbReference type="NCBI Taxonomy" id="28110"/>
    <lineage>
        <taxon>Bacteria</taxon>
        <taxon>Pseudomonadati</taxon>
        <taxon>Pseudomonadota</taxon>
        <taxon>Gammaproteobacteria</taxon>
        <taxon>Thiotrichales</taxon>
        <taxon>Francisellaceae</taxon>
        <taxon>Francisella</taxon>
    </lineage>
</organism>
<dbReference type="STRING" id="28110.KU46_333"/>
<dbReference type="Proteomes" id="UP000029117">
    <property type="component" value="Unassembled WGS sequence"/>
</dbReference>